<dbReference type="InterPro" id="IPR011047">
    <property type="entry name" value="Quinoprotein_ADH-like_sf"/>
</dbReference>
<dbReference type="GO" id="GO:0060271">
    <property type="term" value="P:cilium assembly"/>
    <property type="evidence" value="ECO:0007669"/>
    <property type="project" value="TreeGrafter"/>
</dbReference>
<feature type="coiled-coil region" evidence="9">
    <location>
        <begin position="1524"/>
        <end position="1576"/>
    </location>
</feature>
<dbReference type="OrthoDB" id="535167at2759"/>
<evidence type="ECO:0000256" key="1">
    <source>
        <dbReference type="ARBA" id="ARBA00004138"/>
    </source>
</evidence>
<proteinExistence type="predicted"/>
<keyword evidence="4" id="KW-0853">WD repeat</keyword>
<dbReference type="GeneID" id="136821162"/>
<keyword evidence="8" id="KW-0966">Cell projection</keyword>
<reference evidence="11" key="1">
    <citation type="submission" date="2021-01" db="UniProtKB">
        <authorList>
            <consortium name="EnsemblMetazoa"/>
        </authorList>
    </citation>
    <scope>IDENTIFICATION</scope>
</reference>
<dbReference type="EnsemblMetazoa" id="CLYHEMT025111.1">
    <property type="protein sequence ID" value="CLYHEMP025111.1"/>
    <property type="gene ID" value="CLYHEMG025111"/>
</dbReference>
<keyword evidence="6 9" id="KW-0175">Coiled coil</keyword>
<keyword evidence="7" id="KW-0206">Cytoskeleton</keyword>
<evidence type="ECO:0008006" key="13">
    <source>
        <dbReference type="Google" id="ProtNLM"/>
    </source>
</evidence>
<evidence type="ECO:0000256" key="6">
    <source>
        <dbReference type="ARBA" id="ARBA00023054"/>
    </source>
</evidence>
<dbReference type="Gene3D" id="2.130.10.10">
    <property type="entry name" value="YVTN repeat-like/Quinoprotein amine dehydrogenase"/>
    <property type="match status" value="2"/>
</dbReference>
<keyword evidence="3" id="KW-0963">Cytoplasm</keyword>
<dbReference type="Proteomes" id="UP000594262">
    <property type="component" value="Unplaced"/>
</dbReference>
<feature type="coiled-coil region" evidence="9">
    <location>
        <begin position="770"/>
        <end position="801"/>
    </location>
</feature>
<dbReference type="EnsemblMetazoa" id="CLYHEMT025111.2">
    <property type="protein sequence ID" value="CLYHEMP025111.2"/>
    <property type="gene ID" value="CLYHEMG025111"/>
</dbReference>
<dbReference type="GO" id="GO:0005930">
    <property type="term" value="C:axoneme"/>
    <property type="evidence" value="ECO:0007669"/>
    <property type="project" value="TreeGrafter"/>
</dbReference>
<feature type="coiled-coil region" evidence="9">
    <location>
        <begin position="1123"/>
        <end position="1172"/>
    </location>
</feature>
<dbReference type="InterPro" id="IPR015943">
    <property type="entry name" value="WD40/YVTN_repeat-like_dom_sf"/>
</dbReference>
<dbReference type="SMART" id="SM00320">
    <property type="entry name" value="WD40"/>
    <property type="match status" value="6"/>
</dbReference>
<dbReference type="Pfam" id="PF25828">
    <property type="entry name" value="CC_Cfap43"/>
    <property type="match status" value="1"/>
</dbReference>
<evidence type="ECO:0000256" key="7">
    <source>
        <dbReference type="ARBA" id="ARBA00023212"/>
    </source>
</evidence>
<feature type="coiled-coil region" evidence="9">
    <location>
        <begin position="1392"/>
        <end position="1419"/>
    </location>
</feature>
<dbReference type="PANTHER" id="PTHR14885:SF1">
    <property type="entry name" value="CILIA- AND FLAGELLA-ASSOCIATED PROTEIN 43"/>
    <property type="match status" value="1"/>
</dbReference>
<evidence type="ECO:0000313" key="11">
    <source>
        <dbReference type="EnsemblMetazoa" id="CLYHEMP025111.1"/>
    </source>
</evidence>
<accession>A0A7M5XLR9</accession>
<dbReference type="InterPro" id="IPR001680">
    <property type="entry name" value="WD40_rpt"/>
</dbReference>
<evidence type="ECO:0000313" key="12">
    <source>
        <dbReference type="Proteomes" id="UP000594262"/>
    </source>
</evidence>
<dbReference type="GO" id="GO:0003341">
    <property type="term" value="P:cilium movement"/>
    <property type="evidence" value="ECO:0007669"/>
    <property type="project" value="UniProtKB-ARBA"/>
</dbReference>
<feature type="region of interest" description="Disordered" evidence="10">
    <location>
        <begin position="908"/>
        <end position="944"/>
    </location>
</feature>
<evidence type="ECO:0000256" key="4">
    <source>
        <dbReference type="ARBA" id="ARBA00022574"/>
    </source>
</evidence>
<keyword evidence="12" id="KW-1185">Reference proteome</keyword>
<protein>
    <recommendedName>
        <fullName evidence="13">Cilia- and flagella-associated protein 43</fullName>
    </recommendedName>
</protein>
<evidence type="ECO:0000256" key="2">
    <source>
        <dbReference type="ARBA" id="ARBA00004245"/>
    </source>
</evidence>
<dbReference type="RefSeq" id="XP_066933494.1">
    <property type="nucleotide sequence ID" value="XM_067077393.1"/>
</dbReference>
<name>A0A7M5XLR9_9CNID</name>
<evidence type="ECO:0000256" key="9">
    <source>
        <dbReference type="SAM" id="Coils"/>
    </source>
</evidence>
<comment type="subcellular location">
    <subcellularLocation>
        <location evidence="1">Cell projection</location>
        <location evidence="1">Cilium</location>
    </subcellularLocation>
    <subcellularLocation>
        <location evidence="2">Cytoplasm</location>
        <location evidence="2">Cytoskeleton</location>
    </subcellularLocation>
</comment>
<evidence type="ECO:0000256" key="3">
    <source>
        <dbReference type="ARBA" id="ARBA00022490"/>
    </source>
</evidence>
<dbReference type="SUPFAM" id="SSF50998">
    <property type="entry name" value="Quinoprotein alcohol dehydrogenase-like"/>
    <property type="match status" value="1"/>
</dbReference>
<organism evidence="11 12">
    <name type="scientific">Clytia hemisphaerica</name>
    <dbReference type="NCBI Taxonomy" id="252671"/>
    <lineage>
        <taxon>Eukaryota</taxon>
        <taxon>Metazoa</taxon>
        <taxon>Cnidaria</taxon>
        <taxon>Hydrozoa</taxon>
        <taxon>Hydroidolina</taxon>
        <taxon>Leptothecata</taxon>
        <taxon>Obeliida</taxon>
        <taxon>Clytiidae</taxon>
        <taxon>Clytia</taxon>
    </lineage>
</organism>
<sequence>MDQFGDIVLNWSVGYDGSPVHFLDNKTICYVNGNCIKIVNIEDNSVNYLQSPGNGIAVLAVNPLYGYLAFSENGLNANIYIYNKNDLVKPSHTLPGFDNSLGYKCISFANNGTLLATCTDIPNLKLSLWNWQEAEEYCSYDLQNEKFDEIIFNPLDWHQLACVAEKTVLFWNVEKVNETFYLQKTKIGLPKKDGTFGFQFLEGDSGSSISSRPTTGHKNLTLTQTAIAGLTGEGKDKFLEVNDKDRCHATCFCWQPNNQLLIACTGGMLINYDCENQNVSIIHNKDSSNQLEFNKIQLRKDGLFASTFDGDIYQLTLSKDDFHVKSRVCTNQVVTNLKFSPNYETLMLSGTSGSILKLVGEELSPIIEDNCIGQIIGIRNVSAALKHIAVGRSEGLISIYEYADGKLIGKCNLESQLTCLACSPTSSTVFVGTACGCIVVIDVTEAESPRCVYQKKLHEGPVKFIKIDETGTIMMTSSTDGHLFFCNPTLSSQFNIFGYIDVNGEVVCMDIKALRDENSDQTTWKVLVGLSTSGHQPASNHLVEMTINENLMKGASSLFLDDTKKLKDISIQKKTFVLKSYIYDVIVVNNSTAFGLVHQGKRVVKYNLDDQDQSATPGTNAVLDASVTYPAHALPGGQIVLSCHSRWLMTSSPDGVFIMRAVGAMNNKVPVQAANYREGGIDFAQLSPDAQQILVVSRTGIVTSWKWNYTSLGKSKATVAIETCKSLLGEIRDVRNKEDSLIKKMKKIDLPSELGGEQETWLHQAVQKSRKKEDEKYKTTKNNLKNEINNLRKQVLDMMSTNDQLPDIEKLDRFEFNMDTEERNALLVGREQLLKELRAESELKDTAQQYLWSLLKKECWDGMVTKGKNIIGFHSTIQVENYAMRERTPEEIEELDYVTQQLRIEQIEKGSRKANQPPEVSSYPSLLERQEDTQDGDDDASDIKNETASTYGSLAYNYGVANDLVQSQFTLHTRNQKKSQIALLKDCVYKIKQDFNKSFNEVYNVKQQEMKRINERNTRIQKILKDLDLHEELIEVEISSLEEPELLFTVHDNEITVEKYVSEEEKQRFEEIAKLEEERRLAENADNLRGRALDMMMAGRLETGIEDELKKEVEVPEFMDKPLERWTEDEHKLAKEYEQKKIELSEEREKYRKSLETELKKLQTTNVDSTNNFDERLLLLFQKKIKTKAVILQEELKIVRLAASILIDEELENAEFELLANLDKKKEEKQQSSLAVGDARRAVEQFKDSYEMLVADDKTLDKMFRKEFSELDTHTIDVLYRLFKKRPRAQRTLKAAFENQNDIISTTPYDKGNPFQQRPSSSRAVSAAAANLERAMLELDNEQHMPENVDIETWKRLIMLRRTKVEKEQQLKSNALVMADLNSFLQKKLDRDEELKFQVEKAFEEIQRLREERLRFNLNLEVQLLLKQGQIEVGNCKYVPDYTDSVLIHRSAIEDLNAVIKTLGEAKLSSMHESKEFRKGIHLLAWQLKEMFMRAEDFQSAAQDLQLLRVTKELQGYLGETDQRQSKNQEITTLEKTIEKYSAMHNRKVSDKKRTIRRLKRQIREKMDQNHKFDDDLEDLALNVAERTQISKKTGGDEKQGVHDHAMKNIIMRRKFVDLAKTQASQIGVLRAEVERLRMRTFPALVQLDA</sequence>
<evidence type="ECO:0000256" key="8">
    <source>
        <dbReference type="ARBA" id="ARBA00023273"/>
    </source>
</evidence>
<keyword evidence="5" id="KW-0677">Repeat</keyword>
<dbReference type="PANTHER" id="PTHR14885">
    <property type="entry name" value="CILIA- AND FLAGELLA-ASSOCIATED PROTEIN 43-RELATED"/>
    <property type="match status" value="1"/>
</dbReference>
<evidence type="ECO:0000256" key="10">
    <source>
        <dbReference type="SAM" id="MobiDB-lite"/>
    </source>
</evidence>
<evidence type="ECO:0000256" key="5">
    <source>
        <dbReference type="ARBA" id="ARBA00022737"/>
    </source>
</evidence>